<sequence length="50" mass="5981">MIIKLFLNLKLNLVDFNFNVLRIQIWSIIEVIYSFGFKSDLLKFLEGFKV</sequence>
<organism evidence="1 2">
    <name type="scientific">Dendrobium nobile</name>
    <name type="common">Orchid</name>
    <dbReference type="NCBI Taxonomy" id="94219"/>
    <lineage>
        <taxon>Eukaryota</taxon>
        <taxon>Viridiplantae</taxon>
        <taxon>Streptophyta</taxon>
        <taxon>Embryophyta</taxon>
        <taxon>Tracheophyta</taxon>
        <taxon>Spermatophyta</taxon>
        <taxon>Magnoliopsida</taxon>
        <taxon>Liliopsida</taxon>
        <taxon>Asparagales</taxon>
        <taxon>Orchidaceae</taxon>
        <taxon>Epidendroideae</taxon>
        <taxon>Malaxideae</taxon>
        <taxon>Dendrobiinae</taxon>
        <taxon>Dendrobium</taxon>
    </lineage>
</organism>
<dbReference type="Proteomes" id="UP000829196">
    <property type="component" value="Unassembled WGS sequence"/>
</dbReference>
<evidence type="ECO:0000313" key="2">
    <source>
        <dbReference type="Proteomes" id="UP000829196"/>
    </source>
</evidence>
<protein>
    <submittedName>
        <fullName evidence="1">Uncharacterized protein</fullName>
    </submittedName>
</protein>
<gene>
    <name evidence="1" type="ORF">KFK09_028245</name>
</gene>
<reference evidence="1" key="1">
    <citation type="journal article" date="2022" name="Front. Genet.">
        <title>Chromosome-Scale Assembly of the Dendrobium nobile Genome Provides Insights Into the Molecular Mechanism of the Biosynthesis of the Medicinal Active Ingredient of Dendrobium.</title>
        <authorList>
            <person name="Xu Q."/>
            <person name="Niu S.-C."/>
            <person name="Li K.-L."/>
            <person name="Zheng P.-J."/>
            <person name="Zhang X.-J."/>
            <person name="Jia Y."/>
            <person name="Liu Y."/>
            <person name="Niu Y.-X."/>
            <person name="Yu L.-H."/>
            <person name="Chen D.-F."/>
            <person name="Zhang G.-Q."/>
        </authorList>
    </citation>
    <scope>NUCLEOTIDE SEQUENCE</scope>
    <source>
        <tissue evidence="1">Leaf</tissue>
    </source>
</reference>
<comment type="caution">
    <text evidence="1">The sequence shown here is derived from an EMBL/GenBank/DDBJ whole genome shotgun (WGS) entry which is preliminary data.</text>
</comment>
<accession>A0A8T3A1G5</accession>
<evidence type="ECO:0000313" key="1">
    <source>
        <dbReference type="EMBL" id="KAI0488414.1"/>
    </source>
</evidence>
<keyword evidence="2" id="KW-1185">Reference proteome</keyword>
<dbReference type="EMBL" id="JAGYWB010000019">
    <property type="protein sequence ID" value="KAI0488414.1"/>
    <property type="molecule type" value="Genomic_DNA"/>
</dbReference>
<name>A0A8T3A1G5_DENNO</name>
<dbReference type="AlphaFoldDB" id="A0A8T3A1G5"/>
<proteinExistence type="predicted"/>